<evidence type="ECO:0000313" key="4">
    <source>
        <dbReference type="EMBL" id="SLM34130.1"/>
    </source>
</evidence>
<feature type="compositionally biased region" description="Low complexity" evidence="2">
    <location>
        <begin position="284"/>
        <end position="299"/>
    </location>
</feature>
<name>A0A1W5CTM6_9LECA</name>
<accession>A0A1W5CTM6</accession>
<dbReference type="AlphaFoldDB" id="A0A1W5CTM6"/>
<feature type="region of interest" description="Disordered" evidence="2">
    <location>
        <begin position="74"/>
        <end position="117"/>
    </location>
</feature>
<evidence type="ECO:0000313" key="5">
    <source>
        <dbReference type="Proteomes" id="UP000192927"/>
    </source>
</evidence>
<evidence type="ECO:0000256" key="1">
    <source>
        <dbReference type="PROSITE-ProRule" id="PRU00723"/>
    </source>
</evidence>
<protein>
    <submittedName>
        <fullName evidence="4">Zinc finger, CCCH-type</fullName>
    </submittedName>
</protein>
<keyword evidence="1" id="KW-0863">Zinc-finger</keyword>
<evidence type="ECO:0000259" key="3">
    <source>
        <dbReference type="PROSITE" id="PS50103"/>
    </source>
</evidence>
<sequence length="464" mass="48855">MHRYTSAQARGLRTASPSVEQQQRVALRDRLNQTAASINSIGNSETSVAFYGTQAIPYTTSHRSPAIYVDKFGSPTAVPPQPHRQFSSSASPWNQALPSSSGSQFPTASTNGAAQTNRGFTITAPSTTATLTRATSGNHGAATTLAATPYTVQSWRPGANQPPSGASVNSPPSVKHLTCYFWDKYGKCKWADEECLYAHCHTGKVAGGPVQVEIGRPAVAGKNASAPKPIYESWRNHPARPQPTSPVSTLALTQPRNDFATSPQASFHTPLTNVTQEQHHPALGSSPNNDNPGSSGSQPQHPIGTPRSTPGTGADRDAECSATAEALYYQQRAQISTLCSAVSLLGACLGSSCESMQRFKDTLSEEGGVLVNVAKEMQGWEDGGMFGGGRDQFAWLAGGGVESGSKSVLKTVQKICDVIEKQKTVGRGMHEVKTHVQGMLGEVGLNGVGIFGGGCEGVWDAGSE</sequence>
<dbReference type="InterPro" id="IPR000571">
    <property type="entry name" value="Znf_CCCH"/>
</dbReference>
<evidence type="ECO:0000256" key="2">
    <source>
        <dbReference type="SAM" id="MobiDB-lite"/>
    </source>
</evidence>
<dbReference type="Proteomes" id="UP000192927">
    <property type="component" value="Unassembled WGS sequence"/>
</dbReference>
<feature type="region of interest" description="Disordered" evidence="2">
    <location>
        <begin position="1"/>
        <end position="21"/>
    </location>
</feature>
<dbReference type="PROSITE" id="PS50103">
    <property type="entry name" value="ZF_C3H1"/>
    <property type="match status" value="1"/>
</dbReference>
<feature type="domain" description="C3H1-type" evidence="3">
    <location>
        <begin position="173"/>
        <end position="202"/>
    </location>
</feature>
<feature type="region of interest" description="Disordered" evidence="2">
    <location>
        <begin position="229"/>
        <end position="250"/>
    </location>
</feature>
<dbReference type="GO" id="GO:0008270">
    <property type="term" value="F:zinc ion binding"/>
    <property type="evidence" value="ECO:0007669"/>
    <property type="project" value="UniProtKB-KW"/>
</dbReference>
<proteinExistence type="predicted"/>
<feature type="region of interest" description="Disordered" evidence="2">
    <location>
        <begin position="274"/>
        <end position="318"/>
    </location>
</feature>
<organism evidence="4 5">
    <name type="scientific">Lasallia pustulata</name>
    <dbReference type="NCBI Taxonomy" id="136370"/>
    <lineage>
        <taxon>Eukaryota</taxon>
        <taxon>Fungi</taxon>
        <taxon>Dikarya</taxon>
        <taxon>Ascomycota</taxon>
        <taxon>Pezizomycotina</taxon>
        <taxon>Lecanoromycetes</taxon>
        <taxon>OSLEUM clade</taxon>
        <taxon>Umbilicariomycetidae</taxon>
        <taxon>Umbilicariales</taxon>
        <taxon>Umbilicariaceae</taxon>
        <taxon>Lasallia</taxon>
    </lineage>
</organism>
<keyword evidence="1" id="KW-0862">Zinc</keyword>
<feature type="zinc finger region" description="C3H1-type" evidence="1">
    <location>
        <begin position="173"/>
        <end position="202"/>
    </location>
</feature>
<feature type="compositionally biased region" description="Polar residues" evidence="2">
    <location>
        <begin position="84"/>
        <end position="117"/>
    </location>
</feature>
<keyword evidence="5" id="KW-1185">Reference proteome</keyword>
<dbReference type="EMBL" id="FWEW01000222">
    <property type="protein sequence ID" value="SLM34130.1"/>
    <property type="molecule type" value="Genomic_DNA"/>
</dbReference>
<keyword evidence="1" id="KW-0479">Metal-binding</keyword>
<reference evidence="5" key="1">
    <citation type="submission" date="2017-03" db="EMBL/GenBank/DDBJ databases">
        <authorList>
            <person name="Sharma R."/>
            <person name="Thines M."/>
        </authorList>
    </citation>
    <scope>NUCLEOTIDE SEQUENCE [LARGE SCALE GENOMIC DNA]</scope>
</reference>